<proteinExistence type="predicted"/>
<evidence type="ECO:0000313" key="5">
    <source>
        <dbReference type="Proteomes" id="UP000503011"/>
    </source>
</evidence>
<evidence type="ECO:0000256" key="1">
    <source>
        <dbReference type="SAM" id="MobiDB-lite"/>
    </source>
</evidence>
<feature type="signal peptide" evidence="2">
    <location>
        <begin position="1"/>
        <end position="23"/>
    </location>
</feature>
<name>A0A6F8YFH1_9ACTN</name>
<feature type="chain" id="PRO_5039180214" description="PLL-like beta propeller domain-containing protein" evidence="2">
    <location>
        <begin position="24"/>
        <end position="411"/>
    </location>
</feature>
<dbReference type="SUPFAM" id="SSF89372">
    <property type="entry name" value="Fucose-specific lectin"/>
    <property type="match status" value="1"/>
</dbReference>
<keyword evidence="5" id="KW-1185">Reference proteome</keyword>
<evidence type="ECO:0000256" key="2">
    <source>
        <dbReference type="SAM" id="SignalP"/>
    </source>
</evidence>
<organism evidence="4 5">
    <name type="scientific">Phytohabitans suffuscus</name>
    <dbReference type="NCBI Taxonomy" id="624315"/>
    <lineage>
        <taxon>Bacteria</taxon>
        <taxon>Bacillati</taxon>
        <taxon>Actinomycetota</taxon>
        <taxon>Actinomycetes</taxon>
        <taxon>Micromonosporales</taxon>
        <taxon>Micromonosporaceae</taxon>
    </lineage>
</organism>
<keyword evidence="2" id="KW-0732">Signal</keyword>
<feature type="compositionally biased region" description="Low complexity" evidence="1">
    <location>
        <begin position="392"/>
        <end position="411"/>
    </location>
</feature>
<dbReference type="KEGG" id="psuu:Psuf_021550"/>
<dbReference type="Pfam" id="PF26607">
    <property type="entry name" value="DUF8189"/>
    <property type="match status" value="1"/>
</dbReference>
<dbReference type="Proteomes" id="UP000503011">
    <property type="component" value="Chromosome"/>
</dbReference>
<dbReference type="InterPro" id="IPR058502">
    <property type="entry name" value="PLL-like_beta-prop"/>
</dbReference>
<feature type="region of interest" description="Disordered" evidence="1">
    <location>
        <begin position="379"/>
        <end position="411"/>
    </location>
</feature>
<evidence type="ECO:0000313" key="4">
    <source>
        <dbReference type="EMBL" id="BCB84842.1"/>
    </source>
</evidence>
<sequence>MRGTLLLAGLAALFAVTVPGLLAAPASGVPAANDPGPAMPLAPDVAARYPSVACDPNGTTASDNTIASQLNGRLTGNMAGAMTAYRVSCARMVIKAVHDRDLASRAAVIAITTTIVESTIQNINVELDHDSLGLFQQRASWGTVAQRLNPIWATNAFLDKMIREYPNNSWMTAQIGRVCQDVQGSNFPDRYQPEAADAQRIVDALWPASVDPGSIGGPAVVRANGEYHLFGISPSGQLSQNTWRPGGWLGWESLGGTVAGTPAVTYHDGQYDVFARSPRGVVYQKTWNGTWSDWKSIGGIVEGGLGAVYANGEYHVFGISPSGQLSQNTWRPGGWLGWESLGGTVAGTLPSPTTTASMTCLPAARGVSFIRRPGTALGATGKASGVSSKEGSVPSTPTASTTSSVSVRAVS</sequence>
<protein>
    <recommendedName>
        <fullName evidence="3">PLL-like beta propeller domain-containing protein</fullName>
    </recommendedName>
</protein>
<dbReference type="AlphaFoldDB" id="A0A6F8YFH1"/>
<dbReference type="EMBL" id="AP022871">
    <property type="protein sequence ID" value="BCB84842.1"/>
    <property type="molecule type" value="Genomic_DNA"/>
</dbReference>
<reference evidence="4 5" key="2">
    <citation type="submission" date="2020-03" db="EMBL/GenBank/DDBJ databases">
        <authorList>
            <person name="Ichikawa N."/>
            <person name="Kimura A."/>
            <person name="Kitahashi Y."/>
            <person name="Uohara A."/>
        </authorList>
    </citation>
    <scope>NUCLEOTIDE SEQUENCE [LARGE SCALE GENOMIC DNA]</scope>
    <source>
        <strain evidence="4 5">NBRC 105367</strain>
    </source>
</reference>
<dbReference type="Gene3D" id="2.120.10.70">
    <property type="entry name" value="Fucose-specific lectin"/>
    <property type="match status" value="1"/>
</dbReference>
<reference evidence="4 5" key="1">
    <citation type="submission" date="2020-03" db="EMBL/GenBank/DDBJ databases">
        <title>Whole genome shotgun sequence of Phytohabitans suffuscus NBRC 105367.</title>
        <authorList>
            <person name="Komaki H."/>
            <person name="Tamura T."/>
        </authorList>
    </citation>
    <scope>NUCLEOTIDE SEQUENCE [LARGE SCALE GENOMIC DNA]</scope>
    <source>
        <strain evidence="4 5">NBRC 105367</strain>
    </source>
</reference>
<dbReference type="RefSeq" id="WP_173156219.1">
    <property type="nucleotide sequence ID" value="NZ_AP022871.1"/>
</dbReference>
<feature type="domain" description="PLL-like beta propeller" evidence="3">
    <location>
        <begin position="246"/>
        <end position="347"/>
    </location>
</feature>
<gene>
    <name evidence="4" type="ORF">Psuf_021550</name>
</gene>
<accession>A0A6F8YFH1</accession>
<evidence type="ECO:0000259" key="3">
    <source>
        <dbReference type="Pfam" id="PF26607"/>
    </source>
</evidence>